<name>A0A644YRP1_9ZZZZ</name>
<proteinExistence type="predicted"/>
<evidence type="ECO:0000313" key="4">
    <source>
        <dbReference type="EMBL" id="MPM28744.1"/>
    </source>
</evidence>
<organism evidence="4">
    <name type="scientific">bioreactor metagenome</name>
    <dbReference type="NCBI Taxonomy" id="1076179"/>
    <lineage>
        <taxon>unclassified sequences</taxon>
        <taxon>metagenomes</taxon>
        <taxon>ecological metagenomes</taxon>
    </lineage>
</organism>
<keyword evidence="1" id="KW-0547">Nucleotide-binding</keyword>
<accession>A0A644YRP1</accession>
<comment type="caution">
    <text evidence="4">The sequence shown here is derived from an EMBL/GenBank/DDBJ whole genome shotgun (WGS) entry which is preliminary data.</text>
</comment>
<gene>
    <name evidence="4" type="primary">cmdD_2</name>
    <name evidence="4" type="ORF">SDC9_75272</name>
</gene>
<feature type="domain" description="PEP-utilising enzyme mobile" evidence="3">
    <location>
        <begin position="334"/>
        <end position="405"/>
    </location>
</feature>
<dbReference type="InterPro" id="IPR036637">
    <property type="entry name" value="Phosphohistidine_dom_sf"/>
</dbReference>
<dbReference type="PANTHER" id="PTHR43615:SF1">
    <property type="entry name" value="PPDK_N DOMAIN-CONTAINING PROTEIN"/>
    <property type="match status" value="1"/>
</dbReference>
<reference evidence="4" key="1">
    <citation type="submission" date="2019-08" db="EMBL/GenBank/DDBJ databases">
        <authorList>
            <person name="Kucharzyk K."/>
            <person name="Murdoch R.W."/>
            <person name="Higgins S."/>
            <person name="Loffler F."/>
        </authorList>
    </citation>
    <scope>NUCLEOTIDE SEQUENCE</scope>
</reference>
<dbReference type="Pfam" id="PF00391">
    <property type="entry name" value="PEP-utilizers"/>
    <property type="match status" value="1"/>
</dbReference>
<evidence type="ECO:0000256" key="2">
    <source>
        <dbReference type="ARBA" id="ARBA00022840"/>
    </source>
</evidence>
<dbReference type="InterPro" id="IPR008279">
    <property type="entry name" value="PEP-util_enz_mobile_dom"/>
</dbReference>
<dbReference type="InterPro" id="IPR051549">
    <property type="entry name" value="PEP_Utilizing_Enz"/>
</dbReference>
<dbReference type="GO" id="GO:0005524">
    <property type="term" value="F:ATP binding"/>
    <property type="evidence" value="ECO:0007669"/>
    <property type="project" value="UniProtKB-KW"/>
</dbReference>
<sequence>MEKLSGADAIQFIINEQEHFRKVLYDPAGAGTILMTMMVGRSINKSVERLTGEKTIINRLSKSVRHNVTSEMGLALCEISDIARNYPQVVAYLEQAGESLSLDALRQVEGGIAVADSLQKFLLAYGMRCTGEIDITRMRFRERPGQLSTALINNIKNLPAGHANAAFLQGKNEAEQLAAELVTKMETKHGRRKAEKLRDQIEMYRKFVGVREYTKYFWVCHYDVYKQAIMGEVHRLVEHGVISEATDAYYLSLEELMDVIKSGKADAGVIDQRRKAYQTYETLTPPRIIFSDGEVPPISYSANIPSGVLAGLAVSSGIVEGRARVVESLADAHFEKGDILVTVFTDPSWTPVFVSLAGLVTEVGGMMSHGAVITREYGMPAVVGVVNATKEIKDGQRIRLNGTEGYIEILAER</sequence>
<dbReference type="AlphaFoldDB" id="A0A644YRP1"/>
<dbReference type="SUPFAM" id="SSF52009">
    <property type="entry name" value="Phosphohistidine domain"/>
    <property type="match status" value="1"/>
</dbReference>
<evidence type="ECO:0000256" key="1">
    <source>
        <dbReference type="ARBA" id="ARBA00022741"/>
    </source>
</evidence>
<dbReference type="FunFam" id="3.50.30.10:FF:000007">
    <property type="entry name" value="Phosphoenolpyruvate synthase"/>
    <property type="match status" value="1"/>
</dbReference>
<dbReference type="PANTHER" id="PTHR43615">
    <property type="entry name" value="PHOSPHOENOLPYRUVATE SYNTHASE-RELATED"/>
    <property type="match status" value="1"/>
</dbReference>
<dbReference type="EMBL" id="VSSQ01005336">
    <property type="protein sequence ID" value="MPM28744.1"/>
    <property type="molecule type" value="Genomic_DNA"/>
</dbReference>
<evidence type="ECO:0000259" key="3">
    <source>
        <dbReference type="Pfam" id="PF00391"/>
    </source>
</evidence>
<dbReference type="GO" id="GO:0016772">
    <property type="term" value="F:transferase activity, transferring phosphorus-containing groups"/>
    <property type="evidence" value="ECO:0007669"/>
    <property type="project" value="InterPro"/>
</dbReference>
<keyword evidence="2" id="KW-0067">ATP-binding</keyword>
<protein>
    <submittedName>
        <fullName evidence="4">Chondramide synthase cmdD</fullName>
    </submittedName>
</protein>
<dbReference type="Gene3D" id="3.50.30.10">
    <property type="entry name" value="Phosphohistidine domain"/>
    <property type="match status" value="1"/>
</dbReference>